<evidence type="ECO:0000313" key="8">
    <source>
        <dbReference type="EMBL" id="QEV06392.1"/>
    </source>
</evidence>
<proteinExistence type="inferred from homology"/>
<dbReference type="InterPro" id="IPR036388">
    <property type="entry name" value="WH-like_DNA-bd_sf"/>
</dbReference>
<dbReference type="SUPFAM" id="SSF88659">
    <property type="entry name" value="Sigma3 and sigma4 domains of RNA polymerase sigma factors"/>
    <property type="match status" value="1"/>
</dbReference>
<evidence type="ECO:0000259" key="7">
    <source>
        <dbReference type="Pfam" id="PF08281"/>
    </source>
</evidence>
<name>A0ABX6AWK7_9ACTN</name>
<organism evidence="8 9">
    <name type="scientific">Streptomyces prasinus</name>
    <dbReference type="NCBI Taxonomy" id="67345"/>
    <lineage>
        <taxon>Bacteria</taxon>
        <taxon>Bacillati</taxon>
        <taxon>Actinomycetota</taxon>
        <taxon>Actinomycetes</taxon>
        <taxon>Kitasatosporales</taxon>
        <taxon>Streptomycetaceae</taxon>
        <taxon>Streptomyces</taxon>
    </lineage>
</organism>
<sequence>MGHGRRTRVPIGRPRNADADPLDASQADRVRAVLALGGVSQDYLQDGLQQVRLRLLERRARGDEPPRDIGAWAVVVASNLAVDWHRSKERQERVSERLTLLSASDSGIQDGTEKSLQALAVAEGLDALPAAQRQVLVLRYYADLTVPQIAGHLGIPSGTVKSRLYAAAKLLRDRLHVEEAV</sequence>
<evidence type="ECO:0000256" key="6">
    <source>
        <dbReference type="SAM" id="MobiDB-lite"/>
    </source>
</evidence>
<gene>
    <name evidence="8" type="ORF">CP972_12545</name>
</gene>
<keyword evidence="4" id="KW-0238">DNA-binding</keyword>
<dbReference type="GeneID" id="95535380"/>
<dbReference type="Proteomes" id="UP000326041">
    <property type="component" value="Chromosome"/>
</dbReference>
<accession>A0ABX6AWK7</accession>
<comment type="similarity">
    <text evidence="1">Belongs to the sigma-70 factor family. ECF subfamily.</text>
</comment>
<evidence type="ECO:0000256" key="5">
    <source>
        <dbReference type="ARBA" id="ARBA00023163"/>
    </source>
</evidence>
<feature type="region of interest" description="Disordered" evidence="6">
    <location>
        <begin position="1"/>
        <end position="24"/>
    </location>
</feature>
<evidence type="ECO:0000256" key="4">
    <source>
        <dbReference type="ARBA" id="ARBA00023125"/>
    </source>
</evidence>
<dbReference type="Pfam" id="PF08281">
    <property type="entry name" value="Sigma70_r4_2"/>
    <property type="match status" value="1"/>
</dbReference>
<dbReference type="SUPFAM" id="SSF88946">
    <property type="entry name" value="Sigma2 domain of RNA polymerase sigma factors"/>
    <property type="match status" value="1"/>
</dbReference>
<evidence type="ECO:0000313" key="9">
    <source>
        <dbReference type="Proteomes" id="UP000326041"/>
    </source>
</evidence>
<feature type="domain" description="RNA polymerase sigma factor 70 region 4 type 2" evidence="7">
    <location>
        <begin position="121"/>
        <end position="170"/>
    </location>
</feature>
<dbReference type="InterPro" id="IPR039425">
    <property type="entry name" value="RNA_pol_sigma-70-like"/>
</dbReference>
<dbReference type="PANTHER" id="PTHR43133">
    <property type="entry name" value="RNA POLYMERASE ECF-TYPE SIGMA FACTO"/>
    <property type="match status" value="1"/>
</dbReference>
<evidence type="ECO:0000256" key="3">
    <source>
        <dbReference type="ARBA" id="ARBA00023082"/>
    </source>
</evidence>
<keyword evidence="5" id="KW-0804">Transcription</keyword>
<dbReference type="Gene3D" id="1.10.10.10">
    <property type="entry name" value="Winged helix-like DNA-binding domain superfamily/Winged helix DNA-binding domain"/>
    <property type="match status" value="1"/>
</dbReference>
<reference evidence="8 9" key="1">
    <citation type="submission" date="2017-09" db="EMBL/GenBank/DDBJ databases">
        <authorList>
            <person name="Lee N."/>
            <person name="Cho B.-K."/>
        </authorList>
    </citation>
    <scope>NUCLEOTIDE SEQUENCE [LARGE SCALE GENOMIC DNA]</scope>
    <source>
        <strain evidence="8 9">ATCC 13879</strain>
    </source>
</reference>
<dbReference type="PANTHER" id="PTHR43133:SF52">
    <property type="entry name" value="ECF RNA POLYMERASE SIGMA FACTOR SIGL"/>
    <property type="match status" value="1"/>
</dbReference>
<evidence type="ECO:0000256" key="2">
    <source>
        <dbReference type="ARBA" id="ARBA00023015"/>
    </source>
</evidence>
<evidence type="ECO:0000256" key="1">
    <source>
        <dbReference type="ARBA" id="ARBA00010641"/>
    </source>
</evidence>
<dbReference type="Gene3D" id="1.10.1740.10">
    <property type="match status" value="1"/>
</dbReference>
<dbReference type="RefSeq" id="WP_055607417.1">
    <property type="nucleotide sequence ID" value="NZ_CP023697.1"/>
</dbReference>
<dbReference type="NCBIfam" id="TIGR02937">
    <property type="entry name" value="sigma70-ECF"/>
    <property type="match status" value="1"/>
</dbReference>
<dbReference type="EMBL" id="CP023697">
    <property type="protein sequence ID" value="QEV06392.1"/>
    <property type="molecule type" value="Genomic_DNA"/>
</dbReference>
<dbReference type="InterPro" id="IPR013324">
    <property type="entry name" value="RNA_pol_sigma_r3/r4-like"/>
</dbReference>
<keyword evidence="9" id="KW-1185">Reference proteome</keyword>
<keyword evidence="2" id="KW-0805">Transcription regulation</keyword>
<protein>
    <submittedName>
        <fullName evidence="8">Sigma-70 family RNA polymerase sigma factor</fullName>
    </submittedName>
</protein>
<dbReference type="InterPro" id="IPR013249">
    <property type="entry name" value="RNA_pol_sigma70_r4_t2"/>
</dbReference>
<keyword evidence="3" id="KW-0731">Sigma factor</keyword>
<dbReference type="InterPro" id="IPR014284">
    <property type="entry name" value="RNA_pol_sigma-70_dom"/>
</dbReference>
<dbReference type="InterPro" id="IPR013325">
    <property type="entry name" value="RNA_pol_sigma_r2"/>
</dbReference>
<dbReference type="CDD" id="cd06171">
    <property type="entry name" value="Sigma70_r4"/>
    <property type="match status" value="1"/>
</dbReference>